<evidence type="ECO:0000256" key="2">
    <source>
        <dbReference type="SAM" id="Coils"/>
    </source>
</evidence>
<evidence type="ECO:0000313" key="4">
    <source>
        <dbReference type="Proteomes" id="UP000807785"/>
    </source>
</evidence>
<keyword evidence="2" id="KW-0175">Coiled coil</keyword>
<comment type="similarity">
    <text evidence="1">Belongs to the UPF0502 family.</text>
</comment>
<dbReference type="Pfam" id="PF04337">
    <property type="entry name" value="DUF480"/>
    <property type="match status" value="1"/>
</dbReference>
<accession>A0A9D7E103</accession>
<comment type="caution">
    <text evidence="3">The sequence shown here is derived from an EMBL/GenBank/DDBJ whole genome shotgun (WGS) entry which is preliminary data.</text>
</comment>
<sequence>MNETTTGIPLTLSPLEARVLGVLVEKQLTVPDTYPLTLNSLIAGCNQKTSREPVMNVTESEAQMVLDDLRSRTLVIDSYGASGRVMRYAHNVDRVLKISPPQLALLTALMLRGPQTPGELRSAADRFYKFPDISALEAYLEEMATRSNGALVLKLPRQPGSREARWAHLLCGEVAFDASAAVAGDDAVTTGELAALKVNLAQLRGEVHELRELVDRLYVELGVGREH</sequence>
<dbReference type="EMBL" id="JADJEV010000002">
    <property type="protein sequence ID" value="MBK6972164.1"/>
    <property type="molecule type" value="Genomic_DNA"/>
</dbReference>
<dbReference type="InterPro" id="IPR036390">
    <property type="entry name" value="WH_DNA-bd_sf"/>
</dbReference>
<evidence type="ECO:0000256" key="1">
    <source>
        <dbReference type="HAMAP-Rule" id="MF_01584"/>
    </source>
</evidence>
<dbReference type="SUPFAM" id="SSF46785">
    <property type="entry name" value="Winged helix' DNA-binding domain"/>
    <property type="match status" value="2"/>
</dbReference>
<reference evidence="3" key="1">
    <citation type="submission" date="2020-10" db="EMBL/GenBank/DDBJ databases">
        <title>Connecting structure to function with the recovery of over 1000 high-quality activated sludge metagenome-assembled genomes encoding full-length rRNA genes using long-read sequencing.</title>
        <authorList>
            <person name="Singleton C.M."/>
            <person name="Petriglieri F."/>
            <person name="Kristensen J.M."/>
            <person name="Kirkegaard R.H."/>
            <person name="Michaelsen T.Y."/>
            <person name="Andersen M.H."/>
            <person name="Karst S.M."/>
            <person name="Dueholm M.S."/>
            <person name="Nielsen P.H."/>
            <person name="Albertsen M."/>
        </authorList>
    </citation>
    <scope>NUCLEOTIDE SEQUENCE</scope>
    <source>
        <strain evidence="3">Bjer_18-Q3-R1-45_BAT3C.347</strain>
    </source>
</reference>
<proteinExistence type="inferred from homology"/>
<feature type="coiled-coil region" evidence="2">
    <location>
        <begin position="193"/>
        <end position="220"/>
    </location>
</feature>
<dbReference type="AlphaFoldDB" id="A0A9D7E103"/>
<dbReference type="PANTHER" id="PTHR38768:SF1">
    <property type="entry name" value="UPF0502 PROTEIN YCEH"/>
    <property type="match status" value="1"/>
</dbReference>
<dbReference type="Proteomes" id="UP000807785">
    <property type="component" value="Unassembled WGS sequence"/>
</dbReference>
<dbReference type="InterPro" id="IPR036388">
    <property type="entry name" value="WH-like_DNA-bd_sf"/>
</dbReference>
<gene>
    <name evidence="3" type="ORF">IPH26_04135</name>
</gene>
<organism evidence="3 4">
    <name type="scientific">Candidatus Methylophosphatis roskildensis</name>
    <dbReference type="NCBI Taxonomy" id="2899263"/>
    <lineage>
        <taxon>Bacteria</taxon>
        <taxon>Pseudomonadati</taxon>
        <taxon>Pseudomonadota</taxon>
        <taxon>Betaproteobacteria</taxon>
        <taxon>Nitrosomonadales</taxon>
        <taxon>Sterolibacteriaceae</taxon>
        <taxon>Candidatus Methylophosphatis</taxon>
    </lineage>
</organism>
<name>A0A9D7E103_9PROT</name>
<dbReference type="Gene3D" id="1.10.10.10">
    <property type="entry name" value="Winged helix-like DNA-binding domain superfamily/Winged helix DNA-binding domain"/>
    <property type="match status" value="2"/>
</dbReference>
<dbReference type="HAMAP" id="MF_01584">
    <property type="entry name" value="UPF0502"/>
    <property type="match status" value="1"/>
</dbReference>
<dbReference type="PANTHER" id="PTHR38768">
    <property type="entry name" value="UPF0502 PROTEIN YCEH"/>
    <property type="match status" value="1"/>
</dbReference>
<evidence type="ECO:0000313" key="3">
    <source>
        <dbReference type="EMBL" id="MBK6972164.1"/>
    </source>
</evidence>
<protein>
    <submittedName>
        <fullName evidence="3">YceH family protein</fullName>
    </submittedName>
</protein>
<dbReference type="InterPro" id="IPR007432">
    <property type="entry name" value="DUF480"/>
</dbReference>